<reference evidence="2 3" key="1">
    <citation type="submission" date="2019-10" db="EMBL/GenBank/DDBJ databases">
        <title>Taxonomy of Antarctic Massilia spp.: description of Massilia rubra sp. nov., Massilia aquatica sp. nov., Massilia mucilaginosa sp. nov., Massilia frigida sp. nov. isolated from streams, lakes and regoliths.</title>
        <authorList>
            <person name="Holochova P."/>
            <person name="Sedlacek I."/>
            <person name="Kralova S."/>
            <person name="Maslanova I."/>
            <person name="Busse H.-J."/>
            <person name="Stankova E."/>
            <person name="Vrbovska V."/>
            <person name="Kovarovic V."/>
            <person name="Bartak M."/>
            <person name="Svec P."/>
            <person name="Pantucek R."/>
        </authorList>
    </citation>
    <scope>NUCLEOTIDE SEQUENCE [LARGE SCALE GENOMIC DNA]</scope>
    <source>
        <strain evidence="2 3">CCM 8695</strain>
    </source>
</reference>
<dbReference type="Proteomes" id="UP000621455">
    <property type="component" value="Unassembled WGS sequence"/>
</dbReference>
<feature type="signal peptide" evidence="1">
    <location>
        <begin position="1"/>
        <end position="23"/>
    </location>
</feature>
<dbReference type="EMBL" id="WHJG01000020">
    <property type="protein sequence ID" value="NHZ81296.1"/>
    <property type="molecule type" value="Genomic_DNA"/>
</dbReference>
<sequence>MIHPALTRSIFFAGLMLSSTVFADPALAIVKCIDNDGKVTLTDAHCPQQAQTVAVVAGVTEAATADEAGADESQAIVSGESTAAATVRALVVDRYAASQAQLPRRELPVVRKPGAGGGLARDIATLKAARHSLMLQDSAAQSARSQRLAGLQ</sequence>
<keyword evidence="1" id="KW-0732">Signal</keyword>
<feature type="chain" id="PRO_5047386163" evidence="1">
    <location>
        <begin position="24"/>
        <end position="152"/>
    </location>
</feature>
<evidence type="ECO:0000256" key="1">
    <source>
        <dbReference type="SAM" id="SignalP"/>
    </source>
</evidence>
<evidence type="ECO:0000313" key="2">
    <source>
        <dbReference type="EMBL" id="NHZ81296.1"/>
    </source>
</evidence>
<gene>
    <name evidence="2" type="ORF">F2P44_18735</name>
</gene>
<accession>A0ABX0NDF9</accession>
<protein>
    <submittedName>
        <fullName evidence="2">DUF4124 domain-containing protein</fullName>
    </submittedName>
</protein>
<name>A0ABX0NDF9_9BURK</name>
<evidence type="ECO:0000313" key="3">
    <source>
        <dbReference type="Proteomes" id="UP000621455"/>
    </source>
</evidence>
<keyword evidence="3" id="KW-1185">Reference proteome</keyword>
<dbReference type="RefSeq" id="WP_167088627.1">
    <property type="nucleotide sequence ID" value="NZ_WHJG01000020.1"/>
</dbReference>
<organism evidence="2 3">
    <name type="scientific">Massilia frigida</name>
    <dbReference type="NCBI Taxonomy" id="2609281"/>
    <lineage>
        <taxon>Bacteria</taxon>
        <taxon>Pseudomonadati</taxon>
        <taxon>Pseudomonadota</taxon>
        <taxon>Betaproteobacteria</taxon>
        <taxon>Burkholderiales</taxon>
        <taxon>Oxalobacteraceae</taxon>
        <taxon>Telluria group</taxon>
        <taxon>Massilia</taxon>
    </lineage>
</organism>
<comment type="caution">
    <text evidence="2">The sequence shown here is derived from an EMBL/GenBank/DDBJ whole genome shotgun (WGS) entry which is preliminary data.</text>
</comment>
<proteinExistence type="predicted"/>